<gene>
    <name evidence="2" type="ORF">AA0117_g11689</name>
</gene>
<reference evidence="3" key="1">
    <citation type="journal article" date="2019" name="bioRxiv">
        <title>Genomics, evolutionary history and diagnostics of the Alternaria alternata species group including apple and Asian pear pathotypes.</title>
        <authorList>
            <person name="Armitage A.D."/>
            <person name="Cockerton H.M."/>
            <person name="Sreenivasaprasad S."/>
            <person name="Woodhall J.W."/>
            <person name="Lane C.R."/>
            <person name="Harrison R.J."/>
            <person name="Clarkson J.P."/>
        </authorList>
    </citation>
    <scope>NUCLEOTIDE SEQUENCE [LARGE SCALE GENOMIC DNA]</scope>
    <source>
        <strain evidence="3">FERA 1177</strain>
    </source>
</reference>
<protein>
    <recommendedName>
        <fullName evidence="1">Tc1-like transposase DDE domain-containing protein</fullName>
    </recommendedName>
</protein>
<dbReference type="InterPro" id="IPR038717">
    <property type="entry name" value="Tc1-like_DDE_dom"/>
</dbReference>
<dbReference type="Pfam" id="PF13358">
    <property type="entry name" value="DDE_3"/>
    <property type="match status" value="1"/>
</dbReference>
<dbReference type="SUPFAM" id="SSF53098">
    <property type="entry name" value="Ribonuclease H-like"/>
    <property type="match status" value="1"/>
</dbReference>
<accession>A0A4Q4N3E2</accession>
<dbReference type="PANTHER" id="PTHR46564:SF1">
    <property type="entry name" value="TRANSPOSASE"/>
    <property type="match status" value="1"/>
</dbReference>
<proteinExistence type="predicted"/>
<organism evidence="2 3">
    <name type="scientific">Alternaria alternata</name>
    <name type="common">Alternaria rot fungus</name>
    <name type="synonym">Torula alternata</name>
    <dbReference type="NCBI Taxonomy" id="5599"/>
    <lineage>
        <taxon>Eukaryota</taxon>
        <taxon>Fungi</taxon>
        <taxon>Dikarya</taxon>
        <taxon>Ascomycota</taxon>
        <taxon>Pezizomycotina</taxon>
        <taxon>Dothideomycetes</taxon>
        <taxon>Pleosporomycetidae</taxon>
        <taxon>Pleosporales</taxon>
        <taxon>Pleosporineae</taxon>
        <taxon>Pleosporaceae</taxon>
        <taxon>Alternaria</taxon>
        <taxon>Alternaria sect. Alternaria</taxon>
        <taxon>Alternaria alternata complex</taxon>
    </lineage>
</organism>
<comment type="caution">
    <text evidence="2">The sequence shown here is derived from an EMBL/GenBank/DDBJ whole genome shotgun (WGS) entry which is preliminary data.</text>
</comment>
<dbReference type="PANTHER" id="PTHR46564">
    <property type="entry name" value="TRANSPOSASE"/>
    <property type="match status" value="1"/>
</dbReference>
<dbReference type="EMBL" id="PDXD01000056">
    <property type="protein sequence ID" value="RYN66783.1"/>
    <property type="molecule type" value="Genomic_DNA"/>
</dbReference>
<dbReference type="InterPro" id="IPR012337">
    <property type="entry name" value="RNaseH-like_sf"/>
</dbReference>
<evidence type="ECO:0000259" key="1">
    <source>
        <dbReference type="Pfam" id="PF13358"/>
    </source>
</evidence>
<dbReference type="VEuPathDB" id="FungiDB:CC77DRAFT_951509"/>
<dbReference type="Proteomes" id="UP000291422">
    <property type="component" value="Unassembled WGS sequence"/>
</dbReference>
<feature type="domain" description="Tc1-like transposase DDE" evidence="1">
    <location>
        <begin position="99"/>
        <end position="171"/>
    </location>
</feature>
<name>A0A4Q4N3E2_ALTAL</name>
<dbReference type="GO" id="GO:0003676">
    <property type="term" value="F:nucleic acid binding"/>
    <property type="evidence" value="ECO:0007669"/>
    <property type="project" value="InterPro"/>
</dbReference>
<evidence type="ECO:0000313" key="2">
    <source>
        <dbReference type="EMBL" id="RYN66783.1"/>
    </source>
</evidence>
<sequence>RARKRLRFCKEYLHFAWRRRTLKFTDECSIQKGSSHNTEWCFRYNDEKWKPRMLTEVTTGGKPAQMVWAAIWLDERGYPRRSDLIIMQRDPDAPRGGYSAQSYIQALQQGLLPHWRPSQRFMHDNARIHTAQVVANFMANHEIQPIEWPPYSPDLNPIEHLWWHLKKLLHLRYPQYNNLSRAEDEWDRFCNALKLCWRSIPSALIKSLILSMPRRLKACIKAKGWHTRY</sequence>
<dbReference type="AlphaFoldDB" id="A0A4Q4N3E2"/>
<feature type="non-terminal residue" evidence="2">
    <location>
        <position position="1"/>
    </location>
</feature>
<dbReference type="InterPro" id="IPR036397">
    <property type="entry name" value="RNaseH_sf"/>
</dbReference>
<evidence type="ECO:0000313" key="3">
    <source>
        <dbReference type="Proteomes" id="UP000291422"/>
    </source>
</evidence>
<dbReference type="Gene3D" id="3.30.420.10">
    <property type="entry name" value="Ribonuclease H-like superfamily/Ribonuclease H"/>
    <property type="match status" value="1"/>
</dbReference>